<reference evidence="2 3" key="1">
    <citation type="submission" date="2018-06" db="EMBL/GenBank/DDBJ databases">
        <title>Pseudomonas diversity within urban Lake Michigan freshwaters.</title>
        <authorList>
            <person name="Batrich M."/>
            <person name="Hatzopoulos T."/>
            <person name="Putonti C."/>
        </authorList>
    </citation>
    <scope>NUCLEOTIDE SEQUENCE [LARGE SCALE GENOMIC DNA]</scope>
    <source>
        <strain evidence="2 3">MB-090624</strain>
    </source>
</reference>
<accession>A0A9Q6N7K8</accession>
<keyword evidence="1" id="KW-1133">Transmembrane helix</keyword>
<dbReference type="Proteomes" id="UP000248188">
    <property type="component" value="Unassembled WGS sequence"/>
</dbReference>
<evidence type="ECO:0000256" key="1">
    <source>
        <dbReference type="SAM" id="Phobius"/>
    </source>
</evidence>
<evidence type="ECO:0000313" key="2">
    <source>
        <dbReference type="EMBL" id="PYC33891.1"/>
    </source>
</evidence>
<dbReference type="AlphaFoldDB" id="A0A9Q6N7K8"/>
<comment type="caution">
    <text evidence="2">The sequence shown here is derived from an EMBL/GenBank/DDBJ whole genome shotgun (WGS) entry which is preliminary data.</text>
</comment>
<feature type="transmembrane region" description="Helical" evidence="1">
    <location>
        <begin position="38"/>
        <end position="60"/>
    </location>
</feature>
<sequence>MKLKAEVVGGVVTVAYLFGVAVLVYVKRASLPGLELNAIGDFLAGVFGPIAFLWLVLGYMQQGRELKLSSNALREQASELRVSVAQQAELLKATNKSLENYEKSLEPLLQLVFSSAFGVSLGGVPKERIVLGLINLGDYCEHLVVRVTLNGNQVGVSGCQSLNSGEREELVFDGVFSEALYYDLTVSYSKSNGVSGEQGFEVCKVSKGGFTRVLIEKNKPEPTMA</sequence>
<evidence type="ECO:0000313" key="3">
    <source>
        <dbReference type="Proteomes" id="UP000248188"/>
    </source>
</evidence>
<gene>
    <name evidence="2" type="ORF">DMX08_19530</name>
</gene>
<protein>
    <submittedName>
        <fullName evidence="2">Uncharacterized protein</fullName>
    </submittedName>
</protein>
<keyword evidence="1" id="KW-0812">Transmembrane</keyword>
<keyword evidence="1" id="KW-0472">Membrane</keyword>
<organism evidence="2 3">
    <name type="scientific">Pseudomonas protegens</name>
    <dbReference type="NCBI Taxonomy" id="380021"/>
    <lineage>
        <taxon>Bacteria</taxon>
        <taxon>Pseudomonadati</taxon>
        <taxon>Pseudomonadota</taxon>
        <taxon>Gammaproteobacteria</taxon>
        <taxon>Pseudomonadales</taxon>
        <taxon>Pseudomonadaceae</taxon>
        <taxon>Pseudomonas</taxon>
    </lineage>
</organism>
<dbReference type="EMBL" id="QJRN01000012">
    <property type="protein sequence ID" value="PYC33891.1"/>
    <property type="molecule type" value="Genomic_DNA"/>
</dbReference>
<dbReference type="RefSeq" id="WP_110652708.1">
    <property type="nucleotide sequence ID" value="NZ_QJRN01000012.1"/>
</dbReference>
<proteinExistence type="predicted"/>
<name>A0A9Q6N7K8_9PSED</name>
<feature type="transmembrane region" description="Helical" evidence="1">
    <location>
        <begin position="7"/>
        <end position="26"/>
    </location>
</feature>